<dbReference type="EMBL" id="BLKM01012032">
    <property type="protein sequence ID" value="GFG35334.1"/>
    <property type="molecule type" value="Genomic_DNA"/>
</dbReference>
<dbReference type="PANTHER" id="PTHR10281">
    <property type="entry name" value="MEMBRANE-ASSOCIATED PROGESTERONE RECEPTOR COMPONENT-RELATED"/>
    <property type="match status" value="1"/>
</dbReference>
<dbReference type="Proteomes" id="UP000502823">
    <property type="component" value="Unassembled WGS sequence"/>
</dbReference>
<dbReference type="OrthoDB" id="10257697at2759"/>
<dbReference type="SUPFAM" id="SSF55856">
    <property type="entry name" value="Cytochrome b5-like heme/steroid binding domain"/>
    <property type="match status" value="1"/>
</dbReference>
<dbReference type="FunCoup" id="A0A6L2PT00">
    <property type="interactions" value="627"/>
</dbReference>
<dbReference type="SMART" id="SM01117">
    <property type="entry name" value="Cyt-b5"/>
    <property type="match status" value="1"/>
</dbReference>
<dbReference type="GO" id="GO:0016020">
    <property type="term" value="C:membrane"/>
    <property type="evidence" value="ECO:0007669"/>
    <property type="project" value="TreeGrafter"/>
</dbReference>
<comment type="similarity">
    <text evidence="1">Belongs to the cytochrome b5 family. MAPR subfamily.</text>
</comment>
<organism evidence="3 4">
    <name type="scientific">Coptotermes formosanus</name>
    <name type="common">Formosan subterranean termite</name>
    <dbReference type="NCBI Taxonomy" id="36987"/>
    <lineage>
        <taxon>Eukaryota</taxon>
        <taxon>Metazoa</taxon>
        <taxon>Ecdysozoa</taxon>
        <taxon>Arthropoda</taxon>
        <taxon>Hexapoda</taxon>
        <taxon>Insecta</taxon>
        <taxon>Pterygota</taxon>
        <taxon>Neoptera</taxon>
        <taxon>Polyneoptera</taxon>
        <taxon>Dictyoptera</taxon>
        <taxon>Blattodea</taxon>
        <taxon>Blattoidea</taxon>
        <taxon>Termitoidae</taxon>
        <taxon>Rhinotermitidae</taxon>
        <taxon>Coptotermes</taxon>
    </lineage>
</organism>
<comment type="caution">
    <text evidence="3">The sequence shown here is derived from an EMBL/GenBank/DDBJ whole genome shotgun (WGS) entry which is preliminary data.</text>
</comment>
<dbReference type="AlphaFoldDB" id="A0A6L2PT00"/>
<evidence type="ECO:0000256" key="1">
    <source>
        <dbReference type="ARBA" id="ARBA00038357"/>
    </source>
</evidence>
<dbReference type="InParanoid" id="A0A6L2PT00"/>
<dbReference type="Pfam" id="PF00173">
    <property type="entry name" value="Cyt-b5"/>
    <property type="match status" value="1"/>
</dbReference>
<reference evidence="4" key="1">
    <citation type="submission" date="2020-01" db="EMBL/GenBank/DDBJ databases">
        <title>Draft genome sequence of the Termite Coptotermes fromosanus.</title>
        <authorList>
            <person name="Itakura S."/>
            <person name="Yosikawa Y."/>
            <person name="Umezawa K."/>
        </authorList>
    </citation>
    <scope>NUCLEOTIDE SEQUENCE [LARGE SCALE GENOMIC DNA]</scope>
</reference>
<keyword evidence="4" id="KW-1185">Reference proteome</keyword>
<dbReference type="InterPro" id="IPR036400">
    <property type="entry name" value="Cyt_B5-like_heme/steroid_sf"/>
</dbReference>
<evidence type="ECO:0000259" key="2">
    <source>
        <dbReference type="SMART" id="SM01117"/>
    </source>
</evidence>
<dbReference type="InterPro" id="IPR001199">
    <property type="entry name" value="Cyt_B5-like_heme/steroid-bd"/>
</dbReference>
<evidence type="ECO:0000313" key="3">
    <source>
        <dbReference type="EMBL" id="GFG35334.1"/>
    </source>
</evidence>
<dbReference type="Gene3D" id="3.10.120.10">
    <property type="entry name" value="Cytochrome b5-like heme/steroid binding domain"/>
    <property type="match status" value="1"/>
</dbReference>
<proteinExistence type="inferred from homology"/>
<dbReference type="PANTHER" id="PTHR10281:SF4">
    <property type="entry name" value="NEUFERRICIN"/>
    <property type="match status" value="1"/>
</dbReference>
<sequence>MFVKYVVLMSISTFVICYLNENYLSSTLMQLSQVYPQLHATVFYLRNVFLKLFNTGLSQKKPAKRTEILFTEGDLKKYSETRNGLYLAILGKVYDVGKGEKFYGPGGSYHFFTGRDGSRAFITGDFTESGLTDDVIDLTAQELYSLHEWAQFYRKEYKYKGKLIGRYYDAEGQPTPYYHQVKKLISKARRTKQEESIEKLSYPPCNSEWSHELGSRVWCSKMSGGIERDWTGVPRQLYEPGSQTYRCACIREDEIDGPNKKGNIREYPDCNPKSTSCWIYS</sequence>
<accession>A0A6L2PT00</accession>
<gene>
    <name evidence="3" type="ORF">Cfor_01370</name>
</gene>
<dbReference type="GO" id="GO:0012505">
    <property type="term" value="C:endomembrane system"/>
    <property type="evidence" value="ECO:0007669"/>
    <property type="project" value="TreeGrafter"/>
</dbReference>
<dbReference type="InterPro" id="IPR050577">
    <property type="entry name" value="MAPR/NEUFC/NENF-like"/>
</dbReference>
<feature type="domain" description="Cytochrome b5 heme-binding" evidence="2">
    <location>
        <begin position="70"/>
        <end position="164"/>
    </location>
</feature>
<name>A0A6L2PT00_COPFO</name>
<protein>
    <recommendedName>
        <fullName evidence="2">Cytochrome b5 heme-binding domain-containing protein</fullName>
    </recommendedName>
</protein>
<evidence type="ECO:0000313" key="4">
    <source>
        <dbReference type="Proteomes" id="UP000502823"/>
    </source>
</evidence>